<evidence type="ECO:0000256" key="10">
    <source>
        <dbReference type="ARBA" id="ARBA00022989"/>
    </source>
</evidence>
<dbReference type="GO" id="GO:1902600">
    <property type="term" value="P:proton transmembrane transport"/>
    <property type="evidence" value="ECO:0007669"/>
    <property type="project" value="UniProtKB-KW"/>
</dbReference>
<feature type="transmembrane region" description="Helical" evidence="13">
    <location>
        <begin position="37"/>
        <end position="56"/>
    </location>
</feature>
<evidence type="ECO:0000256" key="13">
    <source>
        <dbReference type="SAM" id="Phobius"/>
    </source>
</evidence>
<dbReference type="InterPro" id="IPR002898">
    <property type="entry name" value="MotA_ExbB_proton_chnl"/>
</dbReference>
<keyword evidence="6" id="KW-0997">Cell inner membrane</keyword>
<evidence type="ECO:0000256" key="5">
    <source>
        <dbReference type="ARBA" id="ARBA00022500"/>
    </source>
</evidence>
<keyword evidence="5" id="KW-0145">Chemotaxis</keyword>
<comment type="subcellular location">
    <subcellularLocation>
        <location evidence="1">Cell inner membrane</location>
        <topology evidence="1">Multi-pass membrane protein</topology>
    </subcellularLocation>
</comment>
<dbReference type="InterPro" id="IPR047055">
    <property type="entry name" value="MotA-like"/>
</dbReference>
<feature type="domain" description="MotA/TolQ/ExbB proton channel" evidence="14">
    <location>
        <begin position="138"/>
        <end position="235"/>
    </location>
</feature>
<gene>
    <name evidence="16" type="primary">motA</name>
    <name evidence="16" type="ORF">NYP16_08930</name>
</gene>
<comment type="caution">
    <text evidence="16">The sequence shown here is derived from an EMBL/GenBank/DDBJ whole genome shotgun (WGS) entry which is preliminary data.</text>
</comment>
<dbReference type="RefSeq" id="WP_274943778.1">
    <property type="nucleotide sequence ID" value="NZ_JANWOI010000003.1"/>
</dbReference>
<feature type="transmembrane region" description="Helical" evidence="13">
    <location>
        <begin position="199"/>
        <end position="222"/>
    </location>
</feature>
<dbReference type="GO" id="GO:0005886">
    <property type="term" value="C:plasma membrane"/>
    <property type="evidence" value="ECO:0007669"/>
    <property type="project" value="UniProtKB-SubCell"/>
</dbReference>
<evidence type="ECO:0000313" key="16">
    <source>
        <dbReference type="EMBL" id="MDA5194072.1"/>
    </source>
</evidence>
<dbReference type="PANTHER" id="PTHR30433">
    <property type="entry name" value="CHEMOTAXIS PROTEIN MOTA"/>
    <property type="match status" value="1"/>
</dbReference>
<keyword evidence="16" id="KW-0282">Flagellum</keyword>
<protein>
    <submittedName>
        <fullName evidence="16">Flagellar motor stator protein MotA</fullName>
    </submittedName>
</protein>
<reference evidence="16" key="2">
    <citation type="journal article" date="2023" name="Syst. Appl. Microbiol.">
        <title>Govania unica gen. nov., sp. nov., a rare biosphere bacterium that represents a novel family in the class Alphaproteobacteria.</title>
        <authorList>
            <person name="Vandamme P."/>
            <person name="Peeters C."/>
            <person name="Hettiarachchi A."/>
            <person name="Cnockaert M."/>
            <person name="Carlier A."/>
        </authorList>
    </citation>
    <scope>NUCLEOTIDE SEQUENCE</scope>
    <source>
        <strain evidence="16">LMG 31809</strain>
    </source>
</reference>
<dbReference type="EMBL" id="JANWOI010000003">
    <property type="protein sequence ID" value="MDA5194072.1"/>
    <property type="molecule type" value="Genomic_DNA"/>
</dbReference>
<organism evidence="16 17">
    <name type="scientific">Govanella unica</name>
    <dbReference type="NCBI Taxonomy" id="2975056"/>
    <lineage>
        <taxon>Bacteria</taxon>
        <taxon>Pseudomonadati</taxon>
        <taxon>Pseudomonadota</taxon>
        <taxon>Alphaproteobacteria</taxon>
        <taxon>Emcibacterales</taxon>
        <taxon>Govanellaceae</taxon>
        <taxon>Govanella</taxon>
    </lineage>
</organism>
<keyword evidence="10 13" id="KW-1133">Transmembrane helix</keyword>
<keyword evidence="16" id="KW-0966">Cell projection</keyword>
<dbReference type="PROSITE" id="PS01307">
    <property type="entry name" value="MOTA"/>
    <property type="match status" value="1"/>
</dbReference>
<keyword evidence="9" id="KW-0375">Hydrogen ion transport</keyword>
<evidence type="ECO:0000256" key="7">
    <source>
        <dbReference type="ARBA" id="ARBA00022692"/>
    </source>
</evidence>
<evidence type="ECO:0000259" key="14">
    <source>
        <dbReference type="Pfam" id="PF01618"/>
    </source>
</evidence>
<evidence type="ECO:0000256" key="2">
    <source>
        <dbReference type="ARBA" id="ARBA00008038"/>
    </source>
</evidence>
<dbReference type="InterPro" id="IPR046786">
    <property type="entry name" value="MotA_N"/>
</dbReference>
<dbReference type="GO" id="GO:0071978">
    <property type="term" value="P:bacterial-type flagellum-dependent swarming motility"/>
    <property type="evidence" value="ECO:0007669"/>
    <property type="project" value="InterPro"/>
</dbReference>
<dbReference type="Pfam" id="PF20560">
    <property type="entry name" value="MotA_N"/>
    <property type="match status" value="1"/>
</dbReference>
<dbReference type="AlphaFoldDB" id="A0A9X3Z7E6"/>
<keyword evidence="3" id="KW-0813">Transport</keyword>
<evidence type="ECO:0000256" key="12">
    <source>
        <dbReference type="ARBA" id="ARBA00023136"/>
    </source>
</evidence>
<keyword evidence="17" id="KW-1185">Reference proteome</keyword>
<keyword evidence="16" id="KW-0969">Cilium</keyword>
<feature type="domain" description="Motility protein A N-terminal" evidence="15">
    <location>
        <begin position="4"/>
        <end position="95"/>
    </location>
</feature>
<evidence type="ECO:0000256" key="4">
    <source>
        <dbReference type="ARBA" id="ARBA00022475"/>
    </source>
</evidence>
<evidence type="ECO:0000259" key="15">
    <source>
        <dbReference type="Pfam" id="PF20560"/>
    </source>
</evidence>
<dbReference type="Pfam" id="PF01618">
    <property type="entry name" value="MotA_ExbB"/>
    <property type="match status" value="1"/>
</dbReference>
<dbReference type="Proteomes" id="UP001141619">
    <property type="component" value="Unassembled WGS sequence"/>
</dbReference>
<evidence type="ECO:0000256" key="3">
    <source>
        <dbReference type="ARBA" id="ARBA00022448"/>
    </source>
</evidence>
<evidence type="ECO:0000256" key="1">
    <source>
        <dbReference type="ARBA" id="ARBA00004429"/>
    </source>
</evidence>
<keyword evidence="4" id="KW-1003">Cell membrane</keyword>
<keyword evidence="8" id="KW-0283">Flagellar rotation</keyword>
<sequence>MLSIVGLVLVLVAVFGGYIFSGGKMEPILHALPHEMIVIGGGATAAFLVANSVGIIKGAGKGFTKVFKGPKWKSDDYRDLLSLLFMLTKLVKTKGVIALEQHIEHPEESKIFNHFSKISSDHHVVVFICDYLRMMTMNFDDAYQVEDVMQKDLEKHHAEVHGPAHALAMMAEGLPAIGIVAAVMGIVKTMGSISQPVEILGAMIGGALVGTFLGIFLSYLMVGPIATRLGQILDEEGKFFNVIKDTLVSHLHGNAPQISVEIGRKSVPSSMQPSFYELDEAIASIPPELS</sequence>
<dbReference type="PANTHER" id="PTHR30433:SF4">
    <property type="entry name" value="MOTILITY PROTEIN A"/>
    <property type="match status" value="1"/>
</dbReference>
<keyword evidence="11" id="KW-0406">Ion transport</keyword>
<evidence type="ECO:0000256" key="9">
    <source>
        <dbReference type="ARBA" id="ARBA00022781"/>
    </source>
</evidence>
<accession>A0A9X3Z7E6</accession>
<evidence type="ECO:0000256" key="6">
    <source>
        <dbReference type="ARBA" id="ARBA00022519"/>
    </source>
</evidence>
<dbReference type="GO" id="GO:0006935">
    <property type="term" value="P:chemotaxis"/>
    <property type="evidence" value="ECO:0007669"/>
    <property type="project" value="UniProtKB-KW"/>
</dbReference>
<dbReference type="NCBIfam" id="TIGR03818">
    <property type="entry name" value="MotA1"/>
    <property type="match status" value="1"/>
</dbReference>
<proteinExistence type="inferred from homology"/>
<dbReference type="InterPro" id="IPR000540">
    <property type="entry name" value="Flag_MotA_CS"/>
</dbReference>
<keyword evidence="12 13" id="KW-0472">Membrane</keyword>
<evidence type="ECO:0000256" key="8">
    <source>
        <dbReference type="ARBA" id="ARBA00022779"/>
    </source>
</evidence>
<comment type="similarity">
    <text evidence="2">Belongs to the MotA family.</text>
</comment>
<keyword evidence="7 13" id="KW-0812">Transmembrane</keyword>
<name>A0A9X3Z7E6_9PROT</name>
<evidence type="ECO:0000256" key="11">
    <source>
        <dbReference type="ARBA" id="ARBA00023065"/>
    </source>
</evidence>
<evidence type="ECO:0000313" key="17">
    <source>
        <dbReference type="Proteomes" id="UP001141619"/>
    </source>
</evidence>
<reference evidence="16" key="1">
    <citation type="submission" date="2022-08" db="EMBL/GenBank/DDBJ databases">
        <authorList>
            <person name="Vandamme P."/>
            <person name="Hettiarachchi A."/>
            <person name="Peeters C."/>
            <person name="Cnockaert M."/>
            <person name="Carlier A."/>
        </authorList>
    </citation>
    <scope>NUCLEOTIDE SEQUENCE</scope>
    <source>
        <strain evidence="16">LMG 31809</strain>
    </source>
</reference>
<feature type="transmembrane region" description="Helical" evidence="13">
    <location>
        <begin position="166"/>
        <end position="187"/>
    </location>
</feature>
<dbReference type="InterPro" id="IPR022522">
    <property type="entry name" value="Flagellar_motor_stator_MotA"/>
</dbReference>